<feature type="transmembrane region" description="Helical" evidence="1">
    <location>
        <begin position="178"/>
        <end position="196"/>
    </location>
</feature>
<name>A0A7S4PXG0_9DINO</name>
<feature type="transmembrane region" description="Helical" evidence="1">
    <location>
        <begin position="154"/>
        <end position="171"/>
    </location>
</feature>
<evidence type="ECO:0000313" key="2">
    <source>
        <dbReference type="EMBL" id="CAE4565805.1"/>
    </source>
</evidence>
<dbReference type="AlphaFoldDB" id="A0A7S4PXG0"/>
<feature type="transmembrane region" description="Helical" evidence="1">
    <location>
        <begin position="246"/>
        <end position="266"/>
    </location>
</feature>
<organism evidence="2">
    <name type="scientific">Alexandrium monilatum</name>
    <dbReference type="NCBI Taxonomy" id="311494"/>
    <lineage>
        <taxon>Eukaryota</taxon>
        <taxon>Sar</taxon>
        <taxon>Alveolata</taxon>
        <taxon>Dinophyceae</taxon>
        <taxon>Gonyaulacales</taxon>
        <taxon>Pyrocystaceae</taxon>
        <taxon>Alexandrium</taxon>
    </lineage>
</organism>
<feature type="transmembrane region" description="Helical" evidence="1">
    <location>
        <begin position="88"/>
        <end position="106"/>
    </location>
</feature>
<dbReference type="Gene3D" id="1.20.1070.10">
    <property type="entry name" value="Rhodopsin 7-helix transmembrane proteins"/>
    <property type="match status" value="1"/>
</dbReference>
<accession>A0A7S4PXG0</accession>
<dbReference type="SUPFAM" id="SSF81321">
    <property type="entry name" value="Family A G protein-coupled receptor-like"/>
    <property type="match status" value="1"/>
</dbReference>
<feature type="transmembrane region" description="Helical" evidence="1">
    <location>
        <begin position="47"/>
        <end position="68"/>
    </location>
</feature>
<dbReference type="EMBL" id="HBNR01008249">
    <property type="protein sequence ID" value="CAE4565805.1"/>
    <property type="molecule type" value="Transcribed_RNA"/>
</dbReference>
<keyword evidence="1" id="KW-1133">Transmembrane helix</keyword>
<keyword evidence="1" id="KW-0812">Transmembrane</keyword>
<sequence length="620" mass="69080">MRVSLGSACIVLNIAIATAGVVAHVYQNGFLLGSMELEWVGEKRAPFLMAASIFGSQSLVSLVLIYVLNNMRELADCWGASFQSTLNLYAWMSLVGAVMYFSKYWATHHIVVDLPGLGEYLVMRNLHWIVSTPTQWFIFSQVCTKATPEEMAPIYLSTLLTQVFGMFMCFVGEARMRWYCFWVSTYYFVHSFYLSFKLRLHKDMAVVGARLRVAMLVVWSGFPLVVALRWFGYISPWTEQVFMMSVLDVVTKSITFSAIIVSRVVLSLARINGTVQLVLSSHDVTLAINDAWQLLDNETSSGLVATYFGQQAENTSLIELCINQEHQDRLIQAARKADSQSLGAPTPKVVVAFRMPGGGGEMLAECLVSKCLHGRRIIGIAVASQAGNVFNFGGQDHETHEDWAEQASEISLSSSQSRNPDVQMRLALHNCHDVLQLADEMRRRVNAIFMQSHTACAIFAWEEEGLVPAIVVASPRLQALLLQGKQMPQPLTCLFDTGMVDRLLLAIGAEDIIMHQWRNVRSPSGILMEVTMLPLKGMSCMGSVACACNVELCILVLAVADSQAVDFYRRDKNHKNPGYLRWRPAGCELVCEAGTDAKVRPEFPPRILMPLAMAFLESMR</sequence>
<proteinExistence type="predicted"/>
<keyword evidence="1" id="KW-0472">Membrane</keyword>
<gene>
    <name evidence="2" type="ORF">AMON00008_LOCUS5424</name>
</gene>
<feature type="transmembrane region" description="Helical" evidence="1">
    <location>
        <begin position="216"/>
        <end position="234"/>
    </location>
</feature>
<reference evidence="2" key="1">
    <citation type="submission" date="2021-01" db="EMBL/GenBank/DDBJ databases">
        <authorList>
            <person name="Corre E."/>
            <person name="Pelletier E."/>
            <person name="Niang G."/>
            <person name="Scheremetjew M."/>
            <person name="Finn R."/>
            <person name="Kale V."/>
            <person name="Holt S."/>
            <person name="Cochrane G."/>
            <person name="Meng A."/>
            <person name="Brown T."/>
            <person name="Cohen L."/>
        </authorList>
    </citation>
    <scope>NUCLEOTIDE SEQUENCE</scope>
    <source>
        <strain evidence="2">CCMP3105</strain>
    </source>
</reference>
<evidence type="ECO:0000256" key="1">
    <source>
        <dbReference type="SAM" id="Phobius"/>
    </source>
</evidence>
<protein>
    <submittedName>
        <fullName evidence="2">Uncharacterized protein</fullName>
    </submittedName>
</protein>